<feature type="region of interest" description="Disordered" evidence="1">
    <location>
        <begin position="519"/>
        <end position="575"/>
    </location>
</feature>
<dbReference type="InterPro" id="IPR042168">
    <property type="entry name" value="Pcp2"/>
</dbReference>
<evidence type="ECO:0000256" key="1">
    <source>
        <dbReference type="SAM" id="MobiDB-lite"/>
    </source>
</evidence>
<dbReference type="Gene3D" id="1.25.40.10">
    <property type="entry name" value="Tetratricopeptide repeat domain"/>
    <property type="match status" value="3"/>
</dbReference>
<dbReference type="GO" id="GO:0005085">
    <property type="term" value="F:guanyl-nucleotide exchange factor activity"/>
    <property type="evidence" value="ECO:0007669"/>
    <property type="project" value="InterPro"/>
</dbReference>
<dbReference type="SMART" id="SM00390">
    <property type="entry name" value="GoLoco"/>
    <property type="match status" value="11"/>
</dbReference>
<dbReference type="OrthoDB" id="286233at2759"/>
<evidence type="ECO:0000313" key="2">
    <source>
        <dbReference type="EMBL" id="KAJ8345289.1"/>
    </source>
</evidence>
<accession>A0A9Q1EUJ7</accession>
<feature type="compositionally biased region" description="Polar residues" evidence="1">
    <location>
        <begin position="204"/>
        <end position="213"/>
    </location>
</feature>
<dbReference type="PANTHER" id="PTHR47503:SF1">
    <property type="entry name" value="PURKINJE CELL PROTEIN 2 HOMOLOG"/>
    <property type="match status" value="1"/>
</dbReference>
<dbReference type="InterPro" id="IPR011990">
    <property type="entry name" value="TPR-like_helical_dom_sf"/>
</dbReference>
<proteinExistence type="predicted"/>
<feature type="compositionally biased region" description="Low complexity" evidence="1">
    <location>
        <begin position="180"/>
        <end position="191"/>
    </location>
</feature>
<feature type="compositionally biased region" description="Low complexity" evidence="1">
    <location>
        <begin position="540"/>
        <end position="551"/>
    </location>
</feature>
<evidence type="ECO:0000313" key="3">
    <source>
        <dbReference type="Proteomes" id="UP001152622"/>
    </source>
</evidence>
<name>A0A9Q1EUJ7_SYNKA</name>
<dbReference type="InterPro" id="IPR003109">
    <property type="entry name" value="GoLoco_motif"/>
</dbReference>
<keyword evidence="3" id="KW-1185">Reference proteome</keyword>
<feature type="compositionally biased region" description="Low complexity" evidence="1">
    <location>
        <begin position="360"/>
        <end position="371"/>
    </location>
</feature>
<dbReference type="PROSITE" id="PS50877">
    <property type="entry name" value="GOLOCO"/>
    <property type="match status" value="8"/>
</dbReference>
<feature type="compositionally biased region" description="Basic and acidic residues" evidence="1">
    <location>
        <begin position="117"/>
        <end position="133"/>
    </location>
</feature>
<feature type="region of interest" description="Disordered" evidence="1">
    <location>
        <begin position="339"/>
        <end position="396"/>
    </location>
</feature>
<dbReference type="PANTHER" id="PTHR47503">
    <property type="entry name" value="PURKINJE CELL PROTEIN 2"/>
    <property type="match status" value="1"/>
</dbReference>
<reference evidence="2" key="1">
    <citation type="journal article" date="2023" name="Science">
        <title>Genome structures resolve the early diversification of teleost fishes.</title>
        <authorList>
            <person name="Parey E."/>
            <person name="Louis A."/>
            <person name="Montfort J."/>
            <person name="Bouchez O."/>
            <person name="Roques C."/>
            <person name="Iampietro C."/>
            <person name="Lluch J."/>
            <person name="Castinel A."/>
            <person name="Donnadieu C."/>
            <person name="Desvignes T."/>
            <person name="Floi Bucao C."/>
            <person name="Jouanno E."/>
            <person name="Wen M."/>
            <person name="Mejri S."/>
            <person name="Dirks R."/>
            <person name="Jansen H."/>
            <person name="Henkel C."/>
            <person name="Chen W.J."/>
            <person name="Zahm M."/>
            <person name="Cabau C."/>
            <person name="Klopp C."/>
            <person name="Thompson A.W."/>
            <person name="Robinson-Rechavi M."/>
            <person name="Braasch I."/>
            <person name="Lecointre G."/>
            <person name="Bobe J."/>
            <person name="Postlethwait J.H."/>
            <person name="Berthelot C."/>
            <person name="Roest Crollius H."/>
            <person name="Guiguen Y."/>
        </authorList>
    </citation>
    <scope>NUCLEOTIDE SEQUENCE</scope>
    <source>
        <strain evidence="2">WJC10195</strain>
    </source>
</reference>
<comment type="caution">
    <text evidence="2">The sequence shown here is derived from an EMBL/GenBank/DDBJ whole genome shotgun (WGS) entry which is preliminary data.</text>
</comment>
<feature type="compositionally biased region" description="Polar residues" evidence="1">
    <location>
        <begin position="384"/>
        <end position="393"/>
    </location>
</feature>
<gene>
    <name evidence="2" type="ORF">SKAU_G00294820</name>
</gene>
<organism evidence="2 3">
    <name type="scientific">Synaphobranchus kaupii</name>
    <name type="common">Kaup's arrowtooth eel</name>
    <dbReference type="NCBI Taxonomy" id="118154"/>
    <lineage>
        <taxon>Eukaryota</taxon>
        <taxon>Metazoa</taxon>
        <taxon>Chordata</taxon>
        <taxon>Craniata</taxon>
        <taxon>Vertebrata</taxon>
        <taxon>Euteleostomi</taxon>
        <taxon>Actinopterygii</taxon>
        <taxon>Neopterygii</taxon>
        <taxon>Teleostei</taxon>
        <taxon>Anguilliformes</taxon>
        <taxon>Synaphobranchidae</taxon>
        <taxon>Synaphobranchus</taxon>
    </lineage>
</organism>
<feature type="region of interest" description="Disordered" evidence="1">
    <location>
        <begin position="97"/>
        <end position="133"/>
    </location>
</feature>
<protein>
    <submittedName>
        <fullName evidence="2">Uncharacterized protein</fullName>
    </submittedName>
</protein>
<feature type="region of interest" description="Disordered" evidence="1">
    <location>
        <begin position="145"/>
        <end position="216"/>
    </location>
</feature>
<dbReference type="AlphaFoldDB" id="A0A9Q1EUJ7"/>
<dbReference type="Proteomes" id="UP001152622">
    <property type="component" value="Chromosome 12"/>
</dbReference>
<dbReference type="EMBL" id="JAINUF010000012">
    <property type="protein sequence ID" value="KAJ8345289.1"/>
    <property type="molecule type" value="Genomic_DNA"/>
</dbReference>
<sequence length="712" mass="77037">MRKRKRMVNKSIPSLTPLQIKRHAKCGLVRPSLVGILRMTSVESKAEPWKGTEELAQQGVSEGTVELLELLSHVQGGRMEEQRCLFDPKKIPCTPKHIDAANPALSPGTRSEVVSGSDRDGQEKTEAGNEMDHLCNMLSRVQGSRMDEQRCSAPQNLLAPGSPLPPRKANSRPASPTVTPSSLGPPRSSSLSPPPHKEREQRDGLQTAQQGVAPSTVEEEQFFSLLSHVQRGCMEEQRCVFDPNKRSTCTPKHTDATDTAHSAADIDQLFSILASSQGRRLDDQRASLNLLPGFQVVSGSGQDGEGRSVAGKEADQLCNMVSRVQGSRMDEQRCAAPQNLLAPGSPRKAHSRPASPTVTPSSLGPPRSSSLSPPPHKEREQRDGLQTAQQGVAPSTVEEEQFFSLLSHVQRGCMEEQRCVFDPNKRSTCTPKHTDATDTAHSAADIDQLFSILASSQGRRLDDQRASLNLLPGFQVVSGSGQDGEGRSVAGKEADQLCNMVSRVQGSRMDEQRCAAPQNLLAPGSPRKAHSRPASPTVTPSSLGPPRSSSLSPPPHKEREQRDGLQTAQGVAPSTVEEEQFFSLLSHVQRGCMEEQRCVFDPNKRSTCTPKHTDTTDTSAADIDQLFSILASSQGRRLDDQRASLNLLPGFQVVSGSGQDGEGRSVAGKEADQLCNMVSRVQGCRIDEQRCFLPVPLSPGLPRSVLHGRGCP</sequence>
<dbReference type="Pfam" id="PF02188">
    <property type="entry name" value="GoLoco"/>
    <property type="match status" value="7"/>
</dbReference>